<dbReference type="PANTHER" id="PTHR24305:SF223">
    <property type="entry name" value="CYTOCHROME P450-DIT2"/>
    <property type="match status" value="1"/>
</dbReference>
<dbReference type="AlphaFoldDB" id="A0A6A6EVY8"/>
<dbReference type="EMBL" id="ML994610">
    <property type="protein sequence ID" value="KAF2195183.1"/>
    <property type="molecule type" value="Genomic_DNA"/>
</dbReference>
<keyword evidence="9" id="KW-1185">Reference proteome</keyword>
<keyword evidence="3 5" id="KW-0479">Metal-binding</keyword>
<dbReference type="InterPro" id="IPR017972">
    <property type="entry name" value="Cyt_P450_CS"/>
</dbReference>
<keyword evidence="5 6" id="KW-0349">Heme</keyword>
<name>A0A6A6EVY8_9PEZI</name>
<reference evidence="8" key="1">
    <citation type="journal article" date="2020" name="Stud. Mycol.">
        <title>101 Dothideomycetes genomes: a test case for predicting lifestyles and emergence of pathogens.</title>
        <authorList>
            <person name="Haridas S."/>
            <person name="Albert R."/>
            <person name="Binder M."/>
            <person name="Bloem J."/>
            <person name="Labutti K."/>
            <person name="Salamov A."/>
            <person name="Andreopoulos B."/>
            <person name="Baker S."/>
            <person name="Barry K."/>
            <person name="Bills G."/>
            <person name="Bluhm B."/>
            <person name="Cannon C."/>
            <person name="Castanera R."/>
            <person name="Culley D."/>
            <person name="Daum C."/>
            <person name="Ezra D."/>
            <person name="Gonzalez J."/>
            <person name="Henrissat B."/>
            <person name="Kuo A."/>
            <person name="Liang C."/>
            <person name="Lipzen A."/>
            <person name="Lutzoni F."/>
            <person name="Magnuson J."/>
            <person name="Mondo S."/>
            <person name="Nolan M."/>
            <person name="Ohm R."/>
            <person name="Pangilinan J."/>
            <person name="Park H.-J."/>
            <person name="Ramirez L."/>
            <person name="Alfaro M."/>
            <person name="Sun H."/>
            <person name="Tritt A."/>
            <person name="Yoshinaga Y."/>
            <person name="Zwiers L.-H."/>
            <person name="Turgeon B."/>
            <person name="Goodwin S."/>
            <person name="Spatafora J."/>
            <person name="Crous P."/>
            <person name="Grigoriev I."/>
        </authorList>
    </citation>
    <scope>NUCLEOTIDE SEQUENCE</scope>
    <source>
        <strain evidence="8">CBS 207.26</strain>
    </source>
</reference>
<dbReference type="GO" id="GO:0020037">
    <property type="term" value="F:heme binding"/>
    <property type="evidence" value="ECO:0007669"/>
    <property type="project" value="InterPro"/>
</dbReference>
<proteinExistence type="inferred from homology"/>
<evidence type="ECO:0000256" key="5">
    <source>
        <dbReference type="PIRSR" id="PIRSR602403-1"/>
    </source>
</evidence>
<feature type="binding site" description="axial binding residue" evidence="5">
    <location>
        <position position="449"/>
    </location>
    <ligand>
        <name>heme</name>
        <dbReference type="ChEBI" id="CHEBI:30413"/>
    </ligand>
    <ligandPart>
        <name>Fe</name>
        <dbReference type="ChEBI" id="CHEBI:18248"/>
    </ligandPart>
</feature>
<dbReference type="InterPro" id="IPR001128">
    <property type="entry name" value="Cyt_P450"/>
</dbReference>
<dbReference type="PRINTS" id="PR00385">
    <property type="entry name" value="P450"/>
</dbReference>
<feature type="transmembrane region" description="Helical" evidence="7">
    <location>
        <begin position="7"/>
        <end position="27"/>
    </location>
</feature>
<organism evidence="8 9">
    <name type="scientific">Zopfia rhizophila CBS 207.26</name>
    <dbReference type="NCBI Taxonomy" id="1314779"/>
    <lineage>
        <taxon>Eukaryota</taxon>
        <taxon>Fungi</taxon>
        <taxon>Dikarya</taxon>
        <taxon>Ascomycota</taxon>
        <taxon>Pezizomycotina</taxon>
        <taxon>Dothideomycetes</taxon>
        <taxon>Dothideomycetes incertae sedis</taxon>
        <taxon>Zopfiaceae</taxon>
        <taxon>Zopfia</taxon>
    </lineage>
</organism>
<gene>
    <name evidence="8" type="ORF">K469DRAFT_722468</name>
</gene>
<evidence type="ECO:0000313" key="9">
    <source>
        <dbReference type="Proteomes" id="UP000800200"/>
    </source>
</evidence>
<dbReference type="GO" id="GO:0005506">
    <property type="term" value="F:iron ion binding"/>
    <property type="evidence" value="ECO:0007669"/>
    <property type="project" value="InterPro"/>
</dbReference>
<keyword evidence="7" id="KW-0812">Transmembrane</keyword>
<evidence type="ECO:0000256" key="4">
    <source>
        <dbReference type="ARBA" id="ARBA00023004"/>
    </source>
</evidence>
<evidence type="ECO:0000256" key="1">
    <source>
        <dbReference type="ARBA" id="ARBA00001971"/>
    </source>
</evidence>
<dbReference type="InterPro" id="IPR036396">
    <property type="entry name" value="Cyt_P450_sf"/>
</dbReference>
<dbReference type="InterPro" id="IPR050121">
    <property type="entry name" value="Cytochrome_P450_monoxygenase"/>
</dbReference>
<dbReference type="GO" id="GO:0016705">
    <property type="term" value="F:oxidoreductase activity, acting on paired donors, with incorporation or reduction of molecular oxygen"/>
    <property type="evidence" value="ECO:0007669"/>
    <property type="project" value="InterPro"/>
</dbReference>
<dbReference type="Pfam" id="PF00067">
    <property type="entry name" value="p450"/>
    <property type="match status" value="1"/>
</dbReference>
<comment type="similarity">
    <text evidence="2 6">Belongs to the cytochrome P450 family.</text>
</comment>
<dbReference type="PROSITE" id="PS00086">
    <property type="entry name" value="CYTOCHROME_P450"/>
    <property type="match status" value="1"/>
</dbReference>
<dbReference type="OrthoDB" id="1470350at2759"/>
<dbReference type="Gene3D" id="1.10.630.10">
    <property type="entry name" value="Cytochrome P450"/>
    <property type="match status" value="1"/>
</dbReference>
<keyword evidence="6" id="KW-0560">Oxidoreductase</keyword>
<dbReference type="InterPro" id="IPR002403">
    <property type="entry name" value="Cyt_P450_E_grp-IV"/>
</dbReference>
<dbReference type="SUPFAM" id="SSF48264">
    <property type="entry name" value="Cytochrome P450"/>
    <property type="match status" value="1"/>
</dbReference>
<dbReference type="CDD" id="cd11070">
    <property type="entry name" value="CYP56-like"/>
    <property type="match status" value="1"/>
</dbReference>
<evidence type="ECO:0000256" key="3">
    <source>
        <dbReference type="ARBA" id="ARBA00022723"/>
    </source>
</evidence>
<evidence type="ECO:0000256" key="7">
    <source>
        <dbReference type="SAM" id="Phobius"/>
    </source>
</evidence>
<dbReference type="GO" id="GO:0004497">
    <property type="term" value="F:monooxygenase activity"/>
    <property type="evidence" value="ECO:0007669"/>
    <property type="project" value="UniProtKB-KW"/>
</dbReference>
<keyword evidence="4 5" id="KW-0408">Iron</keyword>
<dbReference type="Proteomes" id="UP000800200">
    <property type="component" value="Unassembled WGS sequence"/>
</dbReference>
<accession>A0A6A6EVY8</accession>
<keyword evidence="7" id="KW-1133">Transmembrane helix</keyword>
<keyword evidence="7" id="KW-0472">Membrane</keyword>
<keyword evidence="6" id="KW-0503">Monooxygenase</keyword>
<dbReference type="PRINTS" id="PR00465">
    <property type="entry name" value="EP450IV"/>
</dbReference>
<evidence type="ECO:0000256" key="6">
    <source>
        <dbReference type="RuleBase" id="RU000461"/>
    </source>
</evidence>
<dbReference type="PANTHER" id="PTHR24305">
    <property type="entry name" value="CYTOCHROME P450"/>
    <property type="match status" value="1"/>
</dbReference>
<evidence type="ECO:0000256" key="2">
    <source>
        <dbReference type="ARBA" id="ARBA00010617"/>
    </source>
</evidence>
<protein>
    <submittedName>
        <fullName evidence="8">Dit2 protein</fullName>
    </submittedName>
</protein>
<sequence>MISYFSLIVLVVAGALFALFSFAVYLFTPPRNFPKNIPTIPFYYALLPLIKDNDQADLYLKYLKEPLEKSGAVKIFFGGRWNILVRKPSYVAEVFKFEDIYAKSGNQVKIPHSLVAQYTGDNIISSHGANWKLYTSVIKPALQHDQDPTLIWRNSEILKDMLLGEQKKSPSDSIVVYGLLQRYALANLSEVLFGSSFETLQKPEAPLHAFQMKIKPTIFNPVFLNFPFLDYFKFKSRQLGLELVKRFTNTLRIHVARDHNHACDHESGHLGCRMLGAYQTGILSEKQLKDNLVSVFLAGHENPQLALISMMYLLGEHPDIQQKVREEINTLYSKNEGKDARPSYAAIHDLPLLTSVIYETLRIYPPISQLINRCTNVITTLGDNIVIPAGIYVGYNCYSTNRDTAFWGLDAEEFKPSRWGTSMEEINQLYRKANAKGAFISFHGGRRACLGQKFAMEELRITMCEVRWKVDEAWDGRMTPAGPLYPRNLRVKFEELKD</sequence>
<evidence type="ECO:0000313" key="8">
    <source>
        <dbReference type="EMBL" id="KAF2195183.1"/>
    </source>
</evidence>
<comment type="cofactor">
    <cofactor evidence="1 5">
        <name>heme</name>
        <dbReference type="ChEBI" id="CHEBI:30413"/>
    </cofactor>
</comment>